<dbReference type="GO" id="GO:0009002">
    <property type="term" value="F:serine-type D-Ala-D-Ala carboxypeptidase activity"/>
    <property type="evidence" value="ECO:0007669"/>
    <property type="project" value="UniProtKB-UniRule"/>
</dbReference>
<dbReference type="InterPro" id="IPR036138">
    <property type="entry name" value="PBP_dimer_sf"/>
</dbReference>
<dbReference type="InterPro" id="IPR001460">
    <property type="entry name" value="PCN-bd_Tpept"/>
</dbReference>
<protein>
    <recommendedName>
        <fullName evidence="14">Peptidoglycan D,D-transpeptidase MrdA</fullName>
        <ecNumber evidence="14">3.4.16.4</ecNumber>
    </recommendedName>
    <alternativeName>
        <fullName evidence="14">Penicillin-binding protein 2</fullName>
        <shortName evidence="14">PBP-2</shortName>
    </alternativeName>
</protein>
<dbReference type="EC" id="3.4.16.4" evidence="14"/>
<dbReference type="GO" id="GO:0071972">
    <property type="term" value="F:peptidoglycan L,D-transpeptidase activity"/>
    <property type="evidence" value="ECO:0007669"/>
    <property type="project" value="TreeGrafter"/>
</dbReference>
<dbReference type="InterPro" id="IPR012338">
    <property type="entry name" value="Beta-lactam/transpept-like"/>
</dbReference>
<dbReference type="Proteomes" id="UP000242205">
    <property type="component" value="Chromosome"/>
</dbReference>
<keyword evidence="7 14" id="KW-0812">Transmembrane</keyword>
<evidence type="ECO:0000256" key="14">
    <source>
        <dbReference type="HAMAP-Rule" id="MF_02081"/>
    </source>
</evidence>
<proteinExistence type="inferred from homology"/>
<evidence type="ECO:0000259" key="16">
    <source>
        <dbReference type="Pfam" id="PF03717"/>
    </source>
</evidence>
<evidence type="ECO:0000256" key="5">
    <source>
        <dbReference type="ARBA" id="ARBA00022645"/>
    </source>
</evidence>
<accession>A0A2I6SA90</accession>
<evidence type="ECO:0000256" key="7">
    <source>
        <dbReference type="ARBA" id="ARBA00022692"/>
    </source>
</evidence>
<dbReference type="InterPro" id="IPR017790">
    <property type="entry name" value="Penicillin-binding_protein_2"/>
</dbReference>
<name>A0A2I6SA90_9RHOO</name>
<evidence type="ECO:0000256" key="4">
    <source>
        <dbReference type="ARBA" id="ARBA00022519"/>
    </source>
</evidence>
<dbReference type="RefSeq" id="WP_102248215.1">
    <property type="nucleotide sequence ID" value="NZ_CP025682.1"/>
</dbReference>
<keyword evidence="11 14" id="KW-1133">Transmembrane helix</keyword>
<sequence>MTEFRAPQEALFRFRRRAVVAAVFVALCFVVLAARLYHLQVAQYDYFHSRAEGNRVAVLPVVPRRGVIHDRHGEVLARNYSAWTVEINPAQVRDLDAALAELGEVLPFDERDDRRFRRRLQETKYFESVPLRTHLNDEEVAAVAARLYRLPGVELRARLFRDYPNGESAAHAIGYIGRINERELQRIDARGETANYRGSEYMGKSGIELAYERELHGVTGVEQIEVNASGRAVRLLARTAPVNGSDLELSLHMGLQRAAEAALGSRRGAVVAIEPATGEVLALVSTPSYDPNLFIDGISVADWRALSDSPEHPLLNRAIYSAYPPGSTYKPFMALAGLASGIRMPEDSFDNQGLFTVGAQRLVDRKSKCQHGVDLHRSIVYSCNTYYYELAHEMGIEAIAAFMSQFGFGSRTGIDIPGEAPGVLPSPAWKRARFKSREHQQWYGGETISVAIGQGYNAYTPLQMAHALSVVLNYGEVRRPHLVRRIVDGLSGEIRHPASQPERFVPLVRSHVDALKRAMVDVTKVGTASAVFADAPYDAGGKTGTAQVFSLRGQKYVSEELAERLRDHAWFIGFAPAEAPTIALAVFVENGGFGSQSAAPVARKLFDYYLLGRRVESQAGELDEVVATELEP</sequence>
<dbReference type="SUPFAM" id="SSF56519">
    <property type="entry name" value="Penicillin binding protein dimerisation domain"/>
    <property type="match status" value="1"/>
</dbReference>
<evidence type="ECO:0000256" key="13">
    <source>
        <dbReference type="ARBA" id="ARBA00023316"/>
    </source>
</evidence>
<dbReference type="HAMAP" id="MF_02081">
    <property type="entry name" value="MrdA_transpept"/>
    <property type="match status" value="1"/>
</dbReference>
<comment type="similarity">
    <text evidence="14">Belongs to the transpeptidase family. MrdA subfamily.</text>
</comment>
<dbReference type="OrthoDB" id="9789078at2"/>
<keyword evidence="12 14" id="KW-0472">Membrane</keyword>
<dbReference type="UniPathway" id="UPA00219"/>
<evidence type="ECO:0000259" key="15">
    <source>
        <dbReference type="Pfam" id="PF00905"/>
    </source>
</evidence>
<dbReference type="GO" id="GO:0008658">
    <property type="term" value="F:penicillin binding"/>
    <property type="evidence" value="ECO:0007669"/>
    <property type="project" value="InterPro"/>
</dbReference>
<dbReference type="GO" id="GO:0008360">
    <property type="term" value="P:regulation of cell shape"/>
    <property type="evidence" value="ECO:0007669"/>
    <property type="project" value="UniProtKB-KW"/>
</dbReference>
<evidence type="ECO:0000256" key="1">
    <source>
        <dbReference type="ARBA" id="ARBA00004167"/>
    </source>
</evidence>
<dbReference type="EMBL" id="CP025682">
    <property type="protein sequence ID" value="AUN96173.1"/>
    <property type="molecule type" value="Genomic_DNA"/>
</dbReference>
<feature type="active site" description="Acyl-ester intermediate" evidence="14">
    <location>
        <position position="327"/>
    </location>
</feature>
<dbReference type="KEGG" id="atw:C0099_15235"/>
<dbReference type="PANTHER" id="PTHR30627">
    <property type="entry name" value="PEPTIDOGLYCAN D,D-TRANSPEPTIDASE"/>
    <property type="match status" value="1"/>
</dbReference>
<feature type="domain" description="Penicillin-binding protein dimerisation" evidence="16">
    <location>
        <begin position="61"/>
        <end position="234"/>
    </location>
</feature>
<evidence type="ECO:0000256" key="10">
    <source>
        <dbReference type="ARBA" id="ARBA00022984"/>
    </source>
</evidence>
<evidence type="ECO:0000313" key="17">
    <source>
        <dbReference type="EMBL" id="AUN96173.1"/>
    </source>
</evidence>
<evidence type="ECO:0000256" key="6">
    <source>
        <dbReference type="ARBA" id="ARBA00022670"/>
    </source>
</evidence>
<dbReference type="Pfam" id="PF00905">
    <property type="entry name" value="Transpeptidase"/>
    <property type="match status" value="1"/>
</dbReference>
<dbReference type="AlphaFoldDB" id="A0A2I6SA90"/>
<organism evidence="17 18">
    <name type="scientific">Pseudazoarcus pumilus</name>
    <dbReference type="NCBI Taxonomy" id="2067960"/>
    <lineage>
        <taxon>Bacteria</taxon>
        <taxon>Pseudomonadati</taxon>
        <taxon>Pseudomonadota</taxon>
        <taxon>Betaproteobacteria</taxon>
        <taxon>Rhodocyclales</taxon>
        <taxon>Zoogloeaceae</taxon>
        <taxon>Pseudazoarcus</taxon>
    </lineage>
</organism>
<feature type="domain" description="Penicillin-binding protein transpeptidase" evidence="15">
    <location>
        <begin position="268"/>
        <end position="606"/>
    </location>
</feature>
<evidence type="ECO:0000313" key="18">
    <source>
        <dbReference type="Proteomes" id="UP000242205"/>
    </source>
</evidence>
<dbReference type="SUPFAM" id="SSF56601">
    <property type="entry name" value="beta-lactamase/transpeptidase-like"/>
    <property type="match status" value="1"/>
</dbReference>
<evidence type="ECO:0000256" key="8">
    <source>
        <dbReference type="ARBA" id="ARBA00022801"/>
    </source>
</evidence>
<evidence type="ECO:0000256" key="3">
    <source>
        <dbReference type="ARBA" id="ARBA00022475"/>
    </source>
</evidence>
<keyword evidence="8 14" id="KW-0378">Hydrolase</keyword>
<dbReference type="PANTHER" id="PTHR30627:SF2">
    <property type="entry name" value="PEPTIDOGLYCAN D,D-TRANSPEPTIDASE MRDA"/>
    <property type="match status" value="1"/>
</dbReference>
<dbReference type="GO" id="GO:0071555">
    <property type="term" value="P:cell wall organization"/>
    <property type="evidence" value="ECO:0007669"/>
    <property type="project" value="UniProtKB-KW"/>
</dbReference>
<dbReference type="GO" id="GO:0005886">
    <property type="term" value="C:plasma membrane"/>
    <property type="evidence" value="ECO:0007669"/>
    <property type="project" value="UniProtKB-SubCell"/>
</dbReference>
<comment type="function">
    <text evidence="14">Catalyzes cross-linking of the peptidoglycan cell wall.</text>
</comment>
<dbReference type="InterPro" id="IPR050515">
    <property type="entry name" value="Beta-lactam/transpept"/>
</dbReference>
<evidence type="ECO:0000256" key="2">
    <source>
        <dbReference type="ARBA" id="ARBA00004236"/>
    </source>
</evidence>
<dbReference type="Gene3D" id="3.90.1310.10">
    <property type="entry name" value="Penicillin-binding protein 2a (Domain 2)"/>
    <property type="match status" value="1"/>
</dbReference>
<comment type="caution">
    <text evidence="14">Lacks conserved residue(s) required for the propagation of feature annotation.</text>
</comment>
<comment type="pathway">
    <text evidence="14">Cell wall biogenesis; peptidoglycan biosynthesis.</text>
</comment>
<keyword evidence="3 14" id="KW-1003">Cell membrane</keyword>
<keyword evidence="18" id="KW-1185">Reference proteome</keyword>
<evidence type="ECO:0000256" key="12">
    <source>
        <dbReference type="ARBA" id="ARBA00023136"/>
    </source>
</evidence>
<dbReference type="NCBIfam" id="TIGR03423">
    <property type="entry name" value="pbp2_mrdA"/>
    <property type="match status" value="1"/>
</dbReference>
<keyword evidence="5 14" id="KW-0121">Carboxypeptidase</keyword>
<keyword evidence="10 14" id="KW-0573">Peptidoglycan synthesis</keyword>
<reference evidence="17 18" key="1">
    <citation type="submission" date="2018-01" db="EMBL/GenBank/DDBJ databases">
        <authorList>
            <person name="Fu G.-Y."/>
        </authorList>
    </citation>
    <scope>NUCLEOTIDE SEQUENCE [LARGE SCALE GENOMIC DNA]</scope>
    <source>
        <strain evidence="17 18">SY39</strain>
    </source>
</reference>
<dbReference type="GO" id="GO:0006508">
    <property type="term" value="P:proteolysis"/>
    <property type="evidence" value="ECO:0007669"/>
    <property type="project" value="UniProtKB-KW"/>
</dbReference>
<dbReference type="InterPro" id="IPR005311">
    <property type="entry name" value="PBP_dimer"/>
</dbReference>
<gene>
    <name evidence="14 17" type="primary">mrdA</name>
    <name evidence="17" type="ORF">C0099_15235</name>
</gene>
<dbReference type="GO" id="GO:0009252">
    <property type="term" value="P:peptidoglycan biosynthetic process"/>
    <property type="evidence" value="ECO:0007669"/>
    <property type="project" value="UniProtKB-UniRule"/>
</dbReference>
<keyword evidence="6 14" id="KW-0645">Protease</keyword>
<keyword evidence="9 14" id="KW-0133">Cell shape</keyword>
<evidence type="ECO:0000256" key="9">
    <source>
        <dbReference type="ARBA" id="ARBA00022960"/>
    </source>
</evidence>
<keyword evidence="13 14" id="KW-0961">Cell wall biogenesis/degradation</keyword>
<evidence type="ECO:0000256" key="11">
    <source>
        <dbReference type="ARBA" id="ARBA00022989"/>
    </source>
</evidence>
<comment type="subcellular location">
    <subcellularLocation>
        <location evidence="2">Cell membrane</location>
    </subcellularLocation>
    <subcellularLocation>
        <location evidence="1">Membrane</location>
        <topology evidence="1">Single-pass membrane protein</topology>
    </subcellularLocation>
</comment>
<dbReference type="Gene3D" id="3.40.710.10">
    <property type="entry name" value="DD-peptidase/beta-lactamase superfamily"/>
    <property type="match status" value="1"/>
</dbReference>
<comment type="catalytic activity">
    <reaction evidence="14">
        <text>Preferential cleavage: (Ac)2-L-Lys-D-Ala-|-D-Ala. Also transpeptidation of peptidyl-alanyl moieties that are N-acyl substituents of D-alanine.</text>
        <dbReference type="EC" id="3.4.16.4"/>
    </reaction>
</comment>
<dbReference type="Pfam" id="PF03717">
    <property type="entry name" value="PBP_dimer"/>
    <property type="match status" value="1"/>
</dbReference>
<dbReference type="Gene3D" id="3.30.1390.30">
    <property type="entry name" value="Penicillin-binding protein 2a, domain 3"/>
    <property type="match status" value="1"/>
</dbReference>
<keyword evidence="4 14" id="KW-0997">Cell inner membrane</keyword>